<sequence length="123" mass="14167">MATRLVDDRDTALEIGYAATDWSMPVSFDKYKSELADWNVKAIVRDETCIGAAYFKDGEVHVSVLPQWRKRWATRGVLNELFLDKNAFTRIMAGHEYMYGIFARLGFVVRDDGALVRRQHDGY</sequence>
<reference evidence="4" key="1">
    <citation type="submission" date="2020-05" db="EMBL/GenBank/DDBJ databases">
        <authorList>
            <person name="Chiriac C."/>
            <person name="Salcher M."/>
            <person name="Ghai R."/>
            <person name="Kavagutti S V."/>
        </authorList>
    </citation>
    <scope>NUCLEOTIDE SEQUENCE</scope>
</reference>
<evidence type="ECO:0000313" key="1">
    <source>
        <dbReference type="EMBL" id="CAB4165962.1"/>
    </source>
</evidence>
<gene>
    <name evidence="3" type="ORF">UFOVP1010_53</name>
    <name evidence="4" type="ORF">UFOVP1359_41</name>
    <name evidence="1" type="ORF">UFOVP838_2</name>
    <name evidence="2" type="ORF">UFOVP932_12</name>
</gene>
<protein>
    <submittedName>
        <fullName evidence="4">Uncharacterized protein</fullName>
    </submittedName>
</protein>
<dbReference type="EMBL" id="LR796880">
    <property type="protein sequence ID" value="CAB4171570.1"/>
    <property type="molecule type" value="Genomic_DNA"/>
</dbReference>
<dbReference type="EMBL" id="LR796955">
    <property type="protein sequence ID" value="CAB4177801.1"/>
    <property type="molecule type" value="Genomic_DNA"/>
</dbReference>
<evidence type="ECO:0000313" key="3">
    <source>
        <dbReference type="EMBL" id="CAB4177801.1"/>
    </source>
</evidence>
<dbReference type="EMBL" id="LR797309">
    <property type="protein sequence ID" value="CAB4201966.1"/>
    <property type="molecule type" value="Genomic_DNA"/>
</dbReference>
<organism evidence="4">
    <name type="scientific">uncultured Caudovirales phage</name>
    <dbReference type="NCBI Taxonomy" id="2100421"/>
    <lineage>
        <taxon>Viruses</taxon>
        <taxon>Duplodnaviria</taxon>
        <taxon>Heunggongvirae</taxon>
        <taxon>Uroviricota</taxon>
        <taxon>Caudoviricetes</taxon>
        <taxon>Peduoviridae</taxon>
        <taxon>Maltschvirus</taxon>
        <taxon>Maltschvirus maltsch</taxon>
    </lineage>
</organism>
<evidence type="ECO:0000313" key="4">
    <source>
        <dbReference type="EMBL" id="CAB4201966.1"/>
    </source>
</evidence>
<accession>A0A6J5S2M5</accession>
<name>A0A6J5S2M5_9CAUD</name>
<proteinExistence type="predicted"/>
<evidence type="ECO:0000313" key="2">
    <source>
        <dbReference type="EMBL" id="CAB4171570.1"/>
    </source>
</evidence>
<dbReference type="EMBL" id="LR796792">
    <property type="protein sequence ID" value="CAB4165962.1"/>
    <property type="molecule type" value="Genomic_DNA"/>
</dbReference>